<evidence type="ECO:0000256" key="3">
    <source>
        <dbReference type="ARBA" id="ARBA00022741"/>
    </source>
</evidence>
<feature type="domain" description="ABC transporter" evidence="5">
    <location>
        <begin position="1"/>
        <end position="210"/>
    </location>
</feature>
<name>A0A809RF84_9BACT</name>
<dbReference type="SUPFAM" id="SSF52540">
    <property type="entry name" value="P-loop containing nucleoside triphosphate hydrolases"/>
    <property type="match status" value="1"/>
</dbReference>
<dbReference type="PROSITE" id="PS50893">
    <property type="entry name" value="ABC_TRANSPORTER_2"/>
    <property type="match status" value="1"/>
</dbReference>
<organism evidence="6 7">
    <name type="scientific">Candidatus Nitrosymbiomonas proteolyticus</name>
    <dbReference type="NCBI Taxonomy" id="2608984"/>
    <lineage>
        <taxon>Bacteria</taxon>
        <taxon>Bacillati</taxon>
        <taxon>Armatimonadota</taxon>
        <taxon>Armatimonadota incertae sedis</taxon>
        <taxon>Candidatus Nitrosymbiomonas</taxon>
    </lineage>
</organism>
<gene>
    <name evidence="6" type="ORF">NPRO_06900</name>
</gene>
<accession>A0A809RF84</accession>
<keyword evidence="3" id="KW-0547">Nucleotide-binding</keyword>
<dbReference type="Proteomes" id="UP000662873">
    <property type="component" value="Chromosome"/>
</dbReference>
<proteinExistence type="inferred from homology"/>
<dbReference type="Gene3D" id="3.40.50.300">
    <property type="entry name" value="P-loop containing nucleotide triphosphate hydrolases"/>
    <property type="match status" value="2"/>
</dbReference>
<dbReference type="InterPro" id="IPR050763">
    <property type="entry name" value="ABC_transporter_ATP-binding"/>
</dbReference>
<dbReference type="InterPro" id="IPR027417">
    <property type="entry name" value="P-loop_NTPase"/>
</dbReference>
<dbReference type="AlphaFoldDB" id="A0A809RF84"/>
<evidence type="ECO:0000256" key="4">
    <source>
        <dbReference type="ARBA" id="ARBA00022840"/>
    </source>
</evidence>
<keyword evidence="2" id="KW-0813">Transport</keyword>
<dbReference type="KEGG" id="npy:NPRO_06900"/>
<evidence type="ECO:0000313" key="6">
    <source>
        <dbReference type="EMBL" id="BBO23095.1"/>
    </source>
</evidence>
<evidence type="ECO:0000256" key="1">
    <source>
        <dbReference type="ARBA" id="ARBA00005417"/>
    </source>
</evidence>
<dbReference type="InterPro" id="IPR003439">
    <property type="entry name" value="ABC_transporter-like_ATP-bd"/>
</dbReference>
<reference evidence="6" key="1">
    <citation type="journal article" name="DNA Res.">
        <title>The physiological potential of anammox bacteria as revealed by their core genome structure.</title>
        <authorList>
            <person name="Okubo T."/>
            <person name="Toyoda A."/>
            <person name="Fukuhara K."/>
            <person name="Uchiyama I."/>
            <person name="Harigaya Y."/>
            <person name="Kuroiwa M."/>
            <person name="Suzuki T."/>
            <person name="Murakami Y."/>
            <person name="Suwa Y."/>
            <person name="Takami H."/>
        </authorList>
    </citation>
    <scope>NUCLEOTIDE SEQUENCE</scope>
    <source>
        <strain evidence="6">317325-2</strain>
    </source>
</reference>
<dbReference type="GO" id="GO:0005524">
    <property type="term" value="F:ATP binding"/>
    <property type="evidence" value="ECO:0007669"/>
    <property type="project" value="UniProtKB-KW"/>
</dbReference>
<evidence type="ECO:0000256" key="2">
    <source>
        <dbReference type="ARBA" id="ARBA00022448"/>
    </source>
</evidence>
<protein>
    <submittedName>
        <fullName evidence="6">ABC type multidrug transporter, ATP-binding protein</fullName>
    </submittedName>
</protein>
<dbReference type="InterPro" id="IPR003593">
    <property type="entry name" value="AAA+_ATPase"/>
</dbReference>
<evidence type="ECO:0000259" key="5">
    <source>
        <dbReference type="PROSITE" id="PS50893"/>
    </source>
</evidence>
<dbReference type="PANTHER" id="PTHR42711">
    <property type="entry name" value="ABC TRANSPORTER ATP-BINDING PROTEIN"/>
    <property type="match status" value="1"/>
</dbReference>
<dbReference type="PANTHER" id="PTHR42711:SF5">
    <property type="entry name" value="ABC TRANSPORTER ATP-BINDING PROTEIN NATA"/>
    <property type="match status" value="1"/>
</dbReference>
<sequence length="274" mass="29502">MSPILVLSEAALLPKGPTLQLELMPSRTLFVFGPNGSGKSEFLAALLGERKLGQGKAQIRGKAVLARPEVKKRTTPLGLAKTFSGASGNDRLVEALNALGLWEVRNTPIASLTPAERRACELVEGLVSKPDLILIDHQLDTLDPWRLPTTLQVLQRRVASGAALVAATNLPWLARGADRIVVLRASEVVFSGSYPDLERRATPGTLEIETHQSEGVRALVAPFALEVSETSAGLRVRAREGQEVAAKLLVEGYGDVEAVVVKRPTPEELLRSLF</sequence>
<dbReference type="Pfam" id="PF00005">
    <property type="entry name" value="ABC_tran"/>
    <property type="match status" value="1"/>
</dbReference>
<dbReference type="EMBL" id="AP021858">
    <property type="protein sequence ID" value="BBO23095.1"/>
    <property type="molecule type" value="Genomic_DNA"/>
</dbReference>
<evidence type="ECO:0000313" key="7">
    <source>
        <dbReference type="Proteomes" id="UP000662873"/>
    </source>
</evidence>
<dbReference type="GO" id="GO:0016887">
    <property type="term" value="F:ATP hydrolysis activity"/>
    <property type="evidence" value="ECO:0007669"/>
    <property type="project" value="InterPro"/>
</dbReference>
<keyword evidence="4 6" id="KW-0067">ATP-binding</keyword>
<comment type="similarity">
    <text evidence="1">Belongs to the ABC transporter superfamily.</text>
</comment>
<dbReference type="SMART" id="SM00382">
    <property type="entry name" value="AAA"/>
    <property type="match status" value="1"/>
</dbReference>